<keyword evidence="2" id="KW-1185">Reference proteome</keyword>
<dbReference type="Gene3D" id="6.10.10.120">
    <property type="entry name" value="Antitoxin ParD1-like"/>
    <property type="match status" value="1"/>
</dbReference>
<evidence type="ECO:0000313" key="2">
    <source>
        <dbReference type="Proteomes" id="UP001231370"/>
    </source>
</evidence>
<organism evidence="1 2">
    <name type="scientific">Roseofilum halophilum BLCC-M91</name>
    <dbReference type="NCBI Taxonomy" id="3022259"/>
    <lineage>
        <taxon>Bacteria</taxon>
        <taxon>Bacillati</taxon>
        <taxon>Cyanobacteriota</taxon>
        <taxon>Cyanophyceae</taxon>
        <taxon>Desertifilales</taxon>
        <taxon>Desertifilaceae</taxon>
        <taxon>Roseofilum</taxon>
        <taxon>Roseofilum halophilum</taxon>
    </lineage>
</organism>
<dbReference type="InterPro" id="IPR038296">
    <property type="entry name" value="ParD_sf"/>
</dbReference>
<dbReference type="EMBL" id="JAQPOK010000090">
    <property type="protein sequence ID" value="MDJ1179726.1"/>
    <property type="molecule type" value="Genomic_DNA"/>
</dbReference>
<dbReference type="Proteomes" id="UP001231370">
    <property type="component" value="Unassembled WGS sequence"/>
</dbReference>
<name>A0ABT7BKL1_9CYAN</name>
<gene>
    <name evidence="1" type="ORF">PJF56_12710</name>
</gene>
<evidence type="ECO:0000313" key="1">
    <source>
        <dbReference type="EMBL" id="MDJ1179726.1"/>
    </source>
</evidence>
<dbReference type="InterPro" id="IPR022789">
    <property type="entry name" value="ParD"/>
</dbReference>
<reference evidence="1 2" key="1">
    <citation type="submission" date="2023-01" db="EMBL/GenBank/DDBJ databases">
        <title>Novel diversity within Roseofilum (Cyanobacteria; Desertifilaceae) from marine benthic mats with descriptions of four novel species.</title>
        <authorList>
            <person name="Wang Y."/>
            <person name="Berthold D.E."/>
            <person name="Hu J."/>
            <person name="Lefler F.W."/>
            <person name="Laughinghouse H.D. IV."/>
        </authorList>
    </citation>
    <scope>NUCLEOTIDE SEQUENCE [LARGE SCALE GENOMIC DNA]</scope>
    <source>
        <strain evidence="1 2">BLCC-M91</strain>
    </source>
</reference>
<sequence>MQITLTLEQEKFLRAQLERGQYRTPEEVVSQALKLLEEQETLKLVSPIAGSESAKQLLVEKLTQLRTQQARSENTVIDGDNAPHRLRDRESLSQDIKNLFKKTDSIAGIEEITEADMAAEIEAYRSGQ</sequence>
<dbReference type="RefSeq" id="WP_283763030.1">
    <property type="nucleotide sequence ID" value="NZ_JAQPOK010000090.1"/>
</dbReference>
<dbReference type="Pfam" id="PF03693">
    <property type="entry name" value="ParD_antitoxin"/>
    <property type="match status" value="1"/>
</dbReference>
<protein>
    <submittedName>
        <fullName evidence="1">Type II toxin-antitoxin system ParD family antitoxin</fullName>
    </submittedName>
</protein>
<comment type="caution">
    <text evidence="1">The sequence shown here is derived from an EMBL/GenBank/DDBJ whole genome shotgun (WGS) entry which is preliminary data.</text>
</comment>
<proteinExistence type="predicted"/>
<accession>A0ABT7BKL1</accession>